<comment type="caution">
    <text evidence="2">The sequence shown here is derived from an EMBL/GenBank/DDBJ whole genome shotgun (WGS) entry which is preliminary data.</text>
</comment>
<reference evidence="2 3" key="1">
    <citation type="journal article" date="2018" name="IMA Fungus">
        <title>IMA Genome-F 9: Draft genome sequence of Annulohypoxylon stygium, Aspergillus mulundensis, Berkeleyomyces basicola (syn. Thielaviopsis basicola), Ceratocystis smalleyi, two Cercospora beticola strains, Coleophoma cylindrospora, Fusarium fracticaudum, Phialophora cf. hyalina, and Morchella septimelata.</title>
        <authorList>
            <person name="Wingfield B.D."/>
            <person name="Bills G.F."/>
            <person name="Dong Y."/>
            <person name="Huang W."/>
            <person name="Nel W.J."/>
            <person name="Swalarsk-Parry B.S."/>
            <person name="Vaghefi N."/>
            <person name="Wilken P.M."/>
            <person name="An Z."/>
            <person name="de Beer Z.W."/>
            <person name="De Vos L."/>
            <person name="Chen L."/>
            <person name="Duong T.A."/>
            <person name="Gao Y."/>
            <person name="Hammerbacher A."/>
            <person name="Kikkert J.R."/>
            <person name="Li Y."/>
            <person name="Li H."/>
            <person name="Li K."/>
            <person name="Li Q."/>
            <person name="Liu X."/>
            <person name="Ma X."/>
            <person name="Naidoo K."/>
            <person name="Pethybridge S.J."/>
            <person name="Sun J."/>
            <person name="Steenkamp E.T."/>
            <person name="van der Nest M.A."/>
            <person name="van Wyk S."/>
            <person name="Wingfield M.J."/>
            <person name="Xiong C."/>
            <person name="Yue Q."/>
            <person name="Zhang X."/>
        </authorList>
    </citation>
    <scope>NUCLEOTIDE SEQUENCE [LARGE SCALE GENOMIC DNA]</scope>
    <source>
        <strain evidence="2 3">BP5796</strain>
    </source>
</reference>
<dbReference type="Proteomes" id="UP000256328">
    <property type="component" value="Unassembled WGS sequence"/>
</dbReference>
<dbReference type="PANTHER" id="PTHR43735:SF25">
    <property type="entry name" value="NAD(P)H DEHYDROGENASE 3"/>
    <property type="match status" value="1"/>
</dbReference>
<dbReference type="Gene3D" id="3.50.50.100">
    <property type="match status" value="1"/>
</dbReference>
<dbReference type="GO" id="GO:0005737">
    <property type="term" value="C:cytoplasm"/>
    <property type="evidence" value="ECO:0007669"/>
    <property type="project" value="TreeGrafter"/>
</dbReference>
<dbReference type="PANTHER" id="PTHR43735">
    <property type="entry name" value="APOPTOSIS-INDUCING FACTOR 1"/>
    <property type="match status" value="1"/>
</dbReference>
<proteinExistence type="predicted"/>
<dbReference type="PRINTS" id="PR00469">
    <property type="entry name" value="PNDRDTASEII"/>
</dbReference>
<sequence length="390" mass="41476">MSKTHEILILGAHFAGLGTAHYLLRHTIPALEKASPDSKYHVTIVAPHSEFFFGIAAPRFLIGKDLVPADKMFIPISQGLQEYSADKYSVVPGKAVSMSAEKKVVTVGLQDGVSQELSYDTLVIATGTTSNSALWQMNDKEDVTKSQFVAVQASLAKAKRVLVAGGGAVGVETAGEIGTSYPAINLTILSGADRLLPRLSPGNSSKAEGKLVKMGASVVHKLRVTSSKEEANGTTTVVLSDGTTREVDLYIDATGGKPNSSFIPAAWLNEKGYVVNDDKTLRTSTPGVYAIGDVASYSSGSFMDVNFSVAPLGTSIGIDLAEKIGKKDLFTQKVFKPLKDSQFVPIGPKGGVAQVMGWSLPSFFVWLIKARTFFIEKAEPAVKGADYVKP</sequence>
<evidence type="ECO:0000313" key="3">
    <source>
        <dbReference type="Proteomes" id="UP000256328"/>
    </source>
</evidence>
<evidence type="ECO:0000259" key="1">
    <source>
        <dbReference type="Pfam" id="PF07992"/>
    </source>
</evidence>
<dbReference type="AlphaFoldDB" id="A0A3D8QHU1"/>
<dbReference type="OrthoDB" id="202203at2759"/>
<dbReference type="PRINTS" id="PR00368">
    <property type="entry name" value="FADPNR"/>
</dbReference>
<organism evidence="2 3">
    <name type="scientific">Coleophoma crateriformis</name>
    <dbReference type="NCBI Taxonomy" id="565419"/>
    <lineage>
        <taxon>Eukaryota</taxon>
        <taxon>Fungi</taxon>
        <taxon>Dikarya</taxon>
        <taxon>Ascomycota</taxon>
        <taxon>Pezizomycotina</taxon>
        <taxon>Leotiomycetes</taxon>
        <taxon>Helotiales</taxon>
        <taxon>Dermateaceae</taxon>
        <taxon>Coleophoma</taxon>
    </lineage>
</organism>
<dbReference type="GO" id="GO:0050660">
    <property type="term" value="F:flavin adenine dinucleotide binding"/>
    <property type="evidence" value="ECO:0007669"/>
    <property type="project" value="TreeGrafter"/>
</dbReference>
<gene>
    <name evidence="2" type="ORF">BP5796_11294</name>
</gene>
<dbReference type="EMBL" id="PDLN01000018">
    <property type="protein sequence ID" value="RDW61402.1"/>
    <property type="molecule type" value="Genomic_DNA"/>
</dbReference>
<protein>
    <recommendedName>
        <fullName evidence="1">FAD/NAD(P)-binding domain-containing protein</fullName>
    </recommendedName>
</protein>
<dbReference type="SUPFAM" id="SSF51905">
    <property type="entry name" value="FAD/NAD(P)-binding domain"/>
    <property type="match status" value="1"/>
</dbReference>
<accession>A0A3D8QHU1</accession>
<dbReference type="GO" id="GO:0004174">
    <property type="term" value="F:electron-transferring-flavoprotein dehydrogenase activity"/>
    <property type="evidence" value="ECO:0007669"/>
    <property type="project" value="TreeGrafter"/>
</dbReference>
<dbReference type="InterPro" id="IPR023753">
    <property type="entry name" value="FAD/NAD-binding_dom"/>
</dbReference>
<dbReference type="Pfam" id="PF07992">
    <property type="entry name" value="Pyr_redox_2"/>
    <property type="match status" value="1"/>
</dbReference>
<name>A0A3D8QHU1_9HELO</name>
<keyword evidence="3" id="KW-1185">Reference proteome</keyword>
<feature type="domain" description="FAD/NAD(P)-binding" evidence="1">
    <location>
        <begin position="6"/>
        <end position="299"/>
    </location>
</feature>
<dbReference type="InterPro" id="IPR036188">
    <property type="entry name" value="FAD/NAD-bd_sf"/>
</dbReference>
<evidence type="ECO:0000313" key="2">
    <source>
        <dbReference type="EMBL" id="RDW61402.1"/>
    </source>
</evidence>